<dbReference type="PROSITE" id="PS50105">
    <property type="entry name" value="SAM_DOMAIN"/>
    <property type="match status" value="1"/>
</dbReference>
<dbReference type="SMART" id="SM00454">
    <property type="entry name" value="SAM"/>
    <property type="match status" value="1"/>
</dbReference>
<reference evidence="8" key="1">
    <citation type="submission" date="2025-08" db="UniProtKB">
        <authorList>
            <consortium name="RefSeq"/>
        </authorList>
    </citation>
    <scope>IDENTIFICATION</scope>
    <source>
        <tissue evidence="8">Ear skin</tissue>
    </source>
</reference>
<feature type="region of interest" description="Disordered" evidence="4">
    <location>
        <begin position="595"/>
        <end position="653"/>
    </location>
</feature>
<keyword evidence="2" id="KW-0804">Transcription</keyword>
<dbReference type="GeneID" id="102507210"/>
<evidence type="ECO:0000313" key="8">
    <source>
        <dbReference type="RefSeq" id="XP_032350717.1"/>
    </source>
</evidence>
<feature type="region of interest" description="Disordered" evidence="4">
    <location>
        <begin position="286"/>
        <end position="318"/>
    </location>
</feature>
<dbReference type="PANTHER" id="PTHR10417">
    <property type="entry name" value="GLUCOCORTICOID MODULATORY ELEMENT-BINDING PROTEIN"/>
    <property type="match status" value="1"/>
</dbReference>
<dbReference type="SMART" id="SM00258">
    <property type="entry name" value="SAND"/>
    <property type="match status" value="1"/>
</dbReference>
<feature type="region of interest" description="Disordered" evidence="4">
    <location>
        <begin position="386"/>
        <end position="412"/>
    </location>
</feature>
<keyword evidence="3" id="KW-0539">Nucleus</keyword>
<proteinExistence type="predicted"/>
<name>A0A8B8U900_CAMFR</name>
<dbReference type="InterPro" id="IPR010919">
    <property type="entry name" value="SAND-like_dom_sf"/>
</dbReference>
<evidence type="ECO:0000256" key="2">
    <source>
        <dbReference type="ARBA" id="ARBA00023163"/>
    </source>
</evidence>
<feature type="region of interest" description="Disordered" evidence="4">
    <location>
        <begin position="715"/>
        <end position="735"/>
    </location>
</feature>
<dbReference type="RefSeq" id="XP_032350717.1">
    <property type="nucleotide sequence ID" value="XM_032494826.1"/>
</dbReference>
<evidence type="ECO:0000313" key="7">
    <source>
        <dbReference type="Proteomes" id="UP000694856"/>
    </source>
</evidence>
<feature type="compositionally biased region" description="Pro residues" evidence="4">
    <location>
        <begin position="759"/>
        <end position="772"/>
    </location>
</feature>
<dbReference type="Pfam" id="PF01342">
    <property type="entry name" value="SAND"/>
    <property type="match status" value="1"/>
</dbReference>
<dbReference type="CTD" id="148398"/>
<evidence type="ECO:0000256" key="1">
    <source>
        <dbReference type="ARBA" id="ARBA00023015"/>
    </source>
</evidence>
<feature type="region of interest" description="Disordered" evidence="4">
    <location>
        <begin position="754"/>
        <end position="852"/>
    </location>
</feature>
<evidence type="ECO:0000259" key="6">
    <source>
        <dbReference type="PROSITE" id="PS50864"/>
    </source>
</evidence>
<feature type="region of interest" description="Disordered" evidence="4">
    <location>
        <begin position="979"/>
        <end position="1032"/>
    </location>
</feature>
<evidence type="ECO:0000256" key="4">
    <source>
        <dbReference type="SAM" id="MobiDB-lite"/>
    </source>
</evidence>
<dbReference type="Pfam" id="PF07647">
    <property type="entry name" value="SAM_2"/>
    <property type="match status" value="1"/>
</dbReference>
<protein>
    <submittedName>
        <fullName evidence="8">Sterile alpha motif domain-containing protein 11 isoform X1</fullName>
    </submittedName>
</protein>
<organism evidence="7 8">
    <name type="scientific">Camelus ferus</name>
    <name type="common">Wild bactrian camel</name>
    <name type="synonym">Camelus bactrianus ferus</name>
    <dbReference type="NCBI Taxonomy" id="419612"/>
    <lineage>
        <taxon>Eukaryota</taxon>
        <taxon>Metazoa</taxon>
        <taxon>Chordata</taxon>
        <taxon>Craniata</taxon>
        <taxon>Vertebrata</taxon>
        <taxon>Euteleostomi</taxon>
        <taxon>Mammalia</taxon>
        <taxon>Eutheria</taxon>
        <taxon>Laurasiatheria</taxon>
        <taxon>Artiodactyla</taxon>
        <taxon>Tylopoda</taxon>
        <taxon>Camelidae</taxon>
        <taxon>Camelus</taxon>
    </lineage>
</organism>
<feature type="region of interest" description="Disordered" evidence="4">
    <location>
        <begin position="184"/>
        <end position="240"/>
    </location>
</feature>
<feature type="domain" description="SAND" evidence="6">
    <location>
        <begin position="106"/>
        <end position="197"/>
    </location>
</feature>
<accession>A0A8B8U900</accession>
<dbReference type="Gene3D" id="3.10.390.10">
    <property type="entry name" value="SAND domain-like"/>
    <property type="match status" value="1"/>
</dbReference>
<dbReference type="SUPFAM" id="SSF47769">
    <property type="entry name" value="SAM/Pointed domain"/>
    <property type="match status" value="1"/>
</dbReference>
<feature type="domain" description="SAM" evidence="5">
    <location>
        <begin position="894"/>
        <end position="940"/>
    </location>
</feature>
<feature type="region of interest" description="Disordered" evidence="4">
    <location>
        <begin position="517"/>
        <end position="536"/>
    </location>
</feature>
<keyword evidence="7" id="KW-1185">Reference proteome</keyword>
<dbReference type="InterPro" id="IPR000770">
    <property type="entry name" value="SAND_dom"/>
</dbReference>
<gene>
    <name evidence="8" type="primary">SAMD11</name>
</gene>
<feature type="compositionally biased region" description="Low complexity" evidence="4">
    <location>
        <begin position="832"/>
        <end position="852"/>
    </location>
</feature>
<dbReference type="PROSITE" id="PS50864">
    <property type="entry name" value="SAND"/>
    <property type="match status" value="1"/>
</dbReference>
<keyword evidence="1" id="KW-0805">Transcription regulation</keyword>
<dbReference type="Proteomes" id="UP000694856">
    <property type="component" value="Chromosome 13"/>
</dbReference>
<dbReference type="PANTHER" id="PTHR10417:SF15">
    <property type="entry name" value="STERILE ALPHA MOTIF DOMAIN-CONTAINING 11"/>
    <property type="match status" value="1"/>
</dbReference>
<dbReference type="SUPFAM" id="SSF63763">
    <property type="entry name" value="SAND domain-like"/>
    <property type="match status" value="1"/>
</dbReference>
<dbReference type="InterPro" id="IPR001660">
    <property type="entry name" value="SAM"/>
</dbReference>
<dbReference type="GO" id="GO:0046872">
    <property type="term" value="F:metal ion binding"/>
    <property type="evidence" value="ECO:0007669"/>
    <property type="project" value="UniProtKB-KW"/>
</dbReference>
<sequence>MPAVKKELPGREDLALALATFHPTLAALPLPPLPGYLAPLPAASALPPAASLPAATAGYEALLAPPLRPPRAYLSLHEAAPHLHLPRDPLALERFSATAAAAPDFQPLLDNGEPCIEVECGANRALLYVRKLCQGSKGPSIRHRGEWLTPNEFQFVSGRETAKDWKRSIRHKGAAAVGALAATVPPLRSPRTRGSGPPSLCHLGDSISAQRGRCDSGAAAGTPPHPHPKHGRLGGPGQSALGLRRPLRACRGALGSRLRTSRKLLTPGISLRDSWDLRLSRSLRELGRAGRRPTGRDTPLPGAGATGSGGSRGAHVRPGADARWWSEQQGAGVAQAGKSLKTLMSKGILQVHPPICDCPGCRISSPVNRGRLADKRTVALPPTRGLKKELTPSFSARDGDSSRSGLACGQRLGLKQEDDPHVRIMKRRVHTHWDVNISFRETSCRSLRGGPPCSSPARKLLRYSQDSDLPTLISSVHRSRHLVMPEHQSRCEFQRGSVEIGLGSAGDLLGKRLGHSPHVSSDCPLEKKARSKSPQAETLLLPELGPSMAPEDHYRRLVSALSEASTFEDPQRLYHLGLPGHDLLRVRQEVAAAAVRSPSGLEVHLPSTTAGQRRKQGLTQHREGTAPAGTPSFSERELSQPPPLLSPQNAPHIALGPHLRPPFLGVSSALCQTPGYGFLPPAQAEMLARQQELLRKQNLARLEMSAELLRQKELESTHRPQLLAPEAALRQPDGAEELQRRGAMLVLRHSSAPLLALPPQGPPGPGPPTPPREPTRRAPRKGGPSPASARPSESKETTGSGVWAQDGSEDEPPKDSDGEDPEMAAAGGQGPTPGQAPAGGASSEGKGLLSGSMLPPPLPLGLPYAVSPCFHTGAMGGLFMDGEEATAPEDVSKWTVDDVCSFVGGLSGCGEYAPVFREQGIDGETLPLLTEEHLLTTMGLKLGPALKIRAQVAKRLGRVFYMASFPVALPLQPPTLRASERELTSGEQPLSPTMAPSPFGGPHPSAGRASPKQENGTMALLPGPADPSQPLC</sequence>
<dbReference type="AlphaFoldDB" id="A0A8B8U900"/>
<evidence type="ECO:0000256" key="3">
    <source>
        <dbReference type="ARBA" id="ARBA00023242"/>
    </source>
</evidence>
<dbReference type="KEGG" id="cfr:102507210"/>
<dbReference type="InterPro" id="IPR013761">
    <property type="entry name" value="SAM/pointed_sf"/>
</dbReference>
<dbReference type="CDD" id="cd09579">
    <property type="entry name" value="SAM_Samd7_11"/>
    <property type="match status" value="1"/>
</dbReference>
<dbReference type="Gene3D" id="1.10.150.50">
    <property type="entry name" value="Transcription Factor, Ets-1"/>
    <property type="match status" value="1"/>
</dbReference>
<dbReference type="GO" id="GO:0003677">
    <property type="term" value="F:DNA binding"/>
    <property type="evidence" value="ECO:0007669"/>
    <property type="project" value="UniProtKB-KW"/>
</dbReference>
<evidence type="ECO:0000259" key="5">
    <source>
        <dbReference type="PROSITE" id="PS50105"/>
    </source>
</evidence>